<feature type="compositionally biased region" description="Polar residues" evidence="1">
    <location>
        <begin position="317"/>
        <end position="331"/>
    </location>
</feature>
<feature type="region of interest" description="Disordered" evidence="1">
    <location>
        <begin position="181"/>
        <end position="393"/>
    </location>
</feature>
<dbReference type="Proteomes" id="UP001420932">
    <property type="component" value="Unassembled WGS sequence"/>
</dbReference>
<sequence>MATYIRVEKNLANVLSVFVFPQKVNQYALSRRRQNDCNCTQCTAAHHKKTPAGHWQPPTFTLVRRLRSKLKHRTIMERLMGRESPKDSRRSSSLQKQVVENHRRFSHRPPEPVPDVAELMDDWFFGSGNVKTNQNKNLTTSAGAMDDHQDEVVLLEDSPRNSNSRMTQEWLEEAKRIVAESPTRYDSPSRLVGSPRFASSSGPSDLDRRDPLSRSARRHRGREGFSGEILSRSAKHSRNESEGIGEPDSPQWFANNLGHQTLADHLKQPNSKEEEQPLDQTIQGKPPRLPVRKSRFQEIPITTQSVGSPTMPRRTFRSSSSSGQLNDQQLLSPPKSLTEPAHRRSSSSSSTFNEDKVLSPPRRLVESIQRRSISSSTCSIDKIPSRQDSKGMSLKEEDVNMFLKEQRSKMYGISSGEIHVKAKIVLSGSSNS</sequence>
<comment type="caution">
    <text evidence="2">The sequence shown here is derived from an EMBL/GenBank/DDBJ whole genome shotgun (WGS) entry which is preliminary data.</text>
</comment>
<name>A0AAP0IEF3_9MAGN</name>
<feature type="region of interest" description="Disordered" evidence="1">
    <location>
        <begin position="79"/>
        <end position="113"/>
    </location>
</feature>
<feature type="compositionally biased region" description="Basic and acidic residues" evidence="1">
    <location>
        <begin position="262"/>
        <end position="275"/>
    </location>
</feature>
<evidence type="ECO:0000313" key="2">
    <source>
        <dbReference type="EMBL" id="KAK9113610.1"/>
    </source>
</evidence>
<dbReference type="EMBL" id="JBBNAF010000009">
    <property type="protein sequence ID" value="KAK9113610.1"/>
    <property type="molecule type" value="Genomic_DNA"/>
</dbReference>
<accession>A0AAP0IEF3</accession>
<feature type="compositionally biased region" description="Basic and acidic residues" evidence="1">
    <location>
        <begin position="353"/>
        <end position="369"/>
    </location>
</feature>
<feature type="compositionally biased region" description="Polar residues" evidence="1">
    <location>
        <begin position="370"/>
        <end position="379"/>
    </location>
</feature>
<proteinExistence type="predicted"/>
<feature type="compositionally biased region" description="Basic and acidic residues" evidence="1">
    <location>
        <begin position="383"/>
        <end position="393"/>
    </location>
</feature>
<protein>
    <submittedName>
        <fullName evidence="2">Uncharacterized protein</fullName>
    </submittedName>
</protein>
<dbReference type="AlphaFoldDB" id="A0AAP0IEF3"/>
<feature type="compositionally biased region" description="Basic and acidic residues" evidence="1">
    <location>
        <begin position="79"/>
        <end position="90"/>
    </location>
</feature>
<organism evidence="2 3">
    <name type="scientific">Stephania yunnanensis</name>
    <dbReference type="NCBI Taxonomy" id="152371"/>
    <lineage>
        <taxon>Eukaryota</taxon>
        <taxon>Viridiplantae</taxon>
        <taxon>Streptophyta</taxon>
        <taxon>Embryophyta</taxon>
        <taxon>Tracheophyta</taxon>
        <taxon>Spermatophyta</taxon>
        <taxon>Magnoliopsida</taxon>
        <taxon>Ranunculales</taxon>
        <taxon>Menispermaceae</taxon>
        <taxon>Menispermoideae</taxon>
        <taxon>Cissampelideae</taxon>
        <taxon>Stephania</taxon>
    </lineage>
</organism>
<evidence type="ECO:0000313" key="3">
    <source>
        <dbReference type="Proteomes" id="UP001420932"/>
    </source>
</evidence>
<evidence type="ECO:0000256" key="1">
    <source>
        <dbReference type="SAM" id="MobiDB-lite"/>
    </source>
</evidence>
<reference evidence="2 3" key="1">
    <citation type="submission" date="2024-01" db="EMBL/GenBank/DDBJ databases">
        <title>Genome assemblies of Stephania.</title>
        <authorList>
            <person name="Yang L."/>
        </authorList>
    </citation>
    <scope>NUCLEOTIDE SEQUENCE [LARGE SCALE GENOMIC DNA]</scope>
    <source>
        <strain evidence="2">YNDBR</strain>
        <tissue evidence="2">Leaf</tissue>
    </source>
</reference>
<keyword evidence="3" id="KW-1185">Reference proteome</keyword>
<gene>
    <name evidence="2" type="ORF">Syun_020407</name>
</gene>